<gene>
    <name evidence="1" type="ORF">NCGR_LOCUS34813</name>
</gene>
<dbReference type="InterPro" id="IPR000771">
    <property type="entry name" value="FBA_II"/>
</dbReference>
<dbReference type="InterPro" id="IPR050246">
    <property type="entry name" value="Class_II_FBP_aldolase"/>
</dbReference>
<protein>
    <recommendedName>
        <fullName evidence="3">Fructose-bisphosphate aldolase</fullName>
    </recommendedName>
</protein>
<name>A0A811Q379_9POAL</name>
<dbReference type="OrthoDB" id="564183at2759"/>
<organism evidence="1 2">
    <name type="scientific">Miscanthus lutarioriparius</name>
    <dbReference type="NCBI Taxonomy" id="422564"/>
    <lineage>
        <taxon>Eukaryota</taxon>
        <taxon>Viridiplantae</taxon>
        <taxon>Streptophyta</taxon>
        <taxon>Embryophyta</taxon>
        <taxon>Tracheophyta</taxon>
        <taxon>Spermatophyta</taxon>
        <taxon>Magnoliopsida</taxon>
        <taxon>Liliopsida</taxon>
        <taxon>Poales</taxon>
        <taxon>Poaceae</taxon>
        <taxon>PACMAD clade</taxon>
        <taxon>Panicoideae</taxon>
        <taxon>Andropogonodae</taxon>
        <taxon>Andropogoneae</taxon>
        <taxon>Saccharinae</taxon>
        <taxon>Miscanthus</taxon>
    </lineage>
</organism>
<dbReference type="GO" id="GO:0016832">
    <property type="term" value="F:aldehyde-lyase activity"/>
    <property type="evidence" value="ECO:0007669"/>
    <property type="project" value="InterPro"/>
</dbReference>
<evidence type="ECO:0000313" key="1">
    <source>
        <dbReference type="EMBL" id="CAD6251047.1"/>
    </source>
</evidence>
<keyword evidence="2" id="KW-1185">Reference proteome</keyword>
<proteinExistence type="predicted"/>
<dbReference type="GO" id="GO:0005975">
    <property type="term" value="P:carbohydrate metabolic process"/>
    <property type="evidence" value="ECO:0007669"/>
    <property type="project" value="InterPro"/>
</dbReference>
<dbReference type="Gene3D" id="3.20.20.70">
    <property type="entry name" value="Aldolase class I"/>
    <property type="match status" value="2"/>
</dbReference>
<sequence>MGPSISVCYRSILFVLFLICFGLVLLVHQLTHLSLSYTTPAGQYNLENAEKGGYAVGAFNVYNLEGIEAVVATTEAEKSPAFLQIHPSALKQGGVPLVACCIAAAEQSSVPISVHYDHGISKSDLLQALETSITSLPHAKGLLVEAELGRLSGFEDGLTVEEYEARFTDVAQVERFIDETSIDALAVCIGNVHGKYPPSGPNLIFEFQYNRRRR</sequence>
<reference evidence="1" key="1">
    <citation type="submission" date="2020-10" db="EMBL/GenBank/DDBJ databases">
        <authorList>
            <person name="Han B."/>
            <person name="Lu T."/>
            <person name="Zhao Q."/>
            <person name="Huang X."/>
            <person name="Zhao Y."/>
        </authorList>
    </citation>
    <scope>NUCLEOTIDE SEQUENCE</scope>
</reference>
<dbReference type="PANTHER" id="PTHR30304:SF0">
    <property type="entry name" value="D-TAGATOSE-1,6-BISPHOSPHATE ALDOLASE SUBUNIT GATY-RELATED"/>
    <property type="match status" value="1"/>
</dbReference>
<dbReference type="SUPFAM" id="SSF51569">
    <property type="entry name" value="Aldolase"/>
    <property type="match status" value="1"/>
</dbReference>
<evidence type="ECO:0008006" key="3">
    <source>
        <dbReference type="Google" id="ProtNLM"/>
    </source>
</evidence>
<dbReference type="InterPro" id="IPR013785">
    <property type="entry name" value="Aldolase_TIM"/>
</dbReference>
<accession>A0A811Q379</accession>
<evidence type="ECO:0000313" key="2">
    <source>
        <dbReference type="Proteomes" id="UP000604825"/>
    </source>
</evidence>
<dbReference type="PANTHER" id="PTHR30304">
    <property type="entry name" value="D-TAGATOSE-1,6-BISPHOSPHATE ALDOLASE"/>
    <property type="match status" value="1"/>
</dbReference>
<dbReference type="GO" id="GO:0008270">
    <property type="term" value="F:zinc ion binding"/>
    <property type="evidence" value="ECO:0007669"/>
    <property type="project" value="InterPro"/>
</dbReference>
<dbReference type="AlphaFoldDB" id="A0A811Q379"/>
<dbReference type="EMBL" id="CAJGYO010000008">
    <property type="protein sequence ID" value="CAD6251047.1"/>
    <property type="molecule type" value="Genomic_DNA"/>
</dbReference>
<comment type="caution">
    <text evidence="1">The sequence shown here is derived from an EMBL/GenBank/DDBJ whole genome shotgun (WGS) entry which is preliminary data.</text>
</comment>
<dbReference type="Pfam" id="PF01116">
    <property type="entry name" value="F_bP_aldolase"/>
    <property type="match status" value="1"/>
</dbReference>
<dbReference type="Proteomes" id="UP000604825">
    <property type="component" value="Unassembled WGS sequence"/>
</dbReference>